<dbReference type="AlphaFoldDB" id="A0A1I8GZG7"/>
<dbReference type="OrthoDB" id="10065073at2759"/>
<dbReference type="WBParaSite" id="maker-uti_cns_0006621-snap-gene-0.8-mRNA-1">
    <property type="protein sequence ID" value="maker-uti_cns_0006621-snap-gene-0.8-mRNA-1"/>
    <property type="gene ID" value="maker-uti_cns_0006621-snap-gene-0.8"/>
</dbReference>
<evidence type="ECO:0000256" key="4">
    <source>
        <dbReference type="ARBA" id="ARBA00047933"/>
    </source>
</evidence>
<dbReference type="PANTHER" id="PTHR12974:SF36">
    <property type="entry name" value="POLYNUCLEOTIDE ADENYLYLTRANSFERASE"/>
    <property type="match status" value="1"/>
</dbReference>
<evidence type="ECO:0000256" key="5">
    <source>
        <dbReference type="SAM" id="MobiDB-lite"/>
    </source>
</evidence>
<feature type="compositionally biased region" description="Acidic residues" evidence="5">
    <location>
        <begin position="140"/>
        <end position="151"/>
    </location>
</feature>
<dbReference type="Proteomes" id="UP000095280">
    <property type="component" value="Unplaced"/>
</dbReference>
<accession>A0A1I8GZG7</accession>
<dbReference type="GO" id="GO:0048255">
    <property type="term" value="P:mRNA stabilization"/>
    <property type="evidence" value="ECO:0007669"/>
    <property type="project" value="TreeGrafter"/>
</dbReference>
<reference evidence="7 8" key="1">
    <citation type="submission" date="2016-11" db="UniProtKB">
        <authorList>
            <consortium name="WormBaseParasite"/>
        </authorList>
    </citation>
    <scope>IDENTIFICATION</scope>
</reference>
<dbReference type="WBParaSite" id="maker-uti_cns_0003780-snap-gene-0.13-mRNA-1">
    <property type="protein sequence ID" value="maker-uti_cns_0003780-snap-gene-0.13-mRNA-1"/>
    <property type="gene ID" value="maker-uti_cns_0003780-snap-gene-0.13"/>
</dbReference>
<evidence type="ECO:0000313" key="6">
    <source>
        <dbReference type="Proteomes" id="UP000095280"/>
    </source>
</evidence>
<sequence>MTSDHRDEKTCNSKQRRDSSRYSVLCFEQVERLYNFMEQEIAIHGLGGCPPVRLTLKDWVQRVRTRLEADGVPVRDVRLNGGGASYIIGMDPYHTYNDLDLLFGVDLSSRDTVDIIRRAVLECLHLFLISQNEQHGDADEKTEETSSETEQDAQAKRPLPQQLQMVEAYVSKQARIEHADRWFLLSLGSQDGLTVELKFVDHMRRQFEFTVDSFQIILDSLITFYKVQPSSSSISERFYPTVVAEAASGCFEEAFGHLRRREICTRCPEQIRGGGLLKYCKLLVDGYLPAQGLDVPHLEKYMCSRFFIDFPDARQQRVKIQSYLAAHFPPADAQLRTLYLQILADVVCNSTVCLMQQERRSALYLISELLSQTYFEAEAAAAAAAAAAATSTGVALEPFNSADWVIDQVFYGTQLFPSVSCLGSIAGTVYTTTSAGCSTTTPPLVTACQLTASE</sequence>
<dbReference type="Pfam" id="PF07984">
    <property type="entry name" value="NTP_transf_7"/>
    <property type="match status" value="2"/>
</dbReference>
<evidence type="ECO:0000313" key="8">
    <source>
        <dbReference type="WBParaSite" id="maker-uti_cns_0006621-snap-gene-0.8-mRNA-1"/>
    </source>
</evidence>
<protein>
    <recommendedName>
        <fullName evidence="2">polynucleotide adenylyltransferase</fullName>
        <ecNumber evidence="2">2.7.7.19</ecNumber>
    </recommendedName>
</protein>
<comment type="catalytic activity">
    <reaction evidence="4">
        <text>RNA(n) + ATP = RNA(n)-3'-adenine ribonucleotide + diphosphate</text>
        <dbReference type="Rhea" id="RHEA:11332"/>
        <dbReference type="Rhea" id="RHEA-COMP:14527"/>
        <dbReference type="Rhea" id="RHEA-COMP:17347"/>
        <dbReference type="ChEBI" id="CHEBI:30616"/>
        <dbReference type="ChEBI" id="CHEBI:33019"/>
        <dbReference type="ChEBI" id="CHEBI:140395"/>
        <dbReference type="ChEBI" id="CHEBI:173115"/>
        <dbReference type="EC" id="2.7.7.19"/>
    </reaction>
    <physiologicalReaction direction="left-to-right" evidence="4">
        <dbReference type="Rhea" id="RHEA:11333"/>
    </physiologicalReaction>
</comment>
<name>A0A1I8GZG7_9PLAT</name>
<comment type="similarity">
    <text evidence="1">Belongs to the TENT family.</text>
</comment>
<organism evidence="6 7">
    <name type="scientific">Macrostomum lignano</name>
    <dbReference type="NCBI Taxonomy" id="282301"/>
    <lineage>
        <taxon>Eukaryota</taxon>
        <taxon>Metazoa</taxon>
        <taxon>Spiralia</taxon>
        <taxon>Lophotrochozoa</taxon>
        <taxon>Platyhelminthes</taxon>
        <taxon>Rhabditophora</taxon>
        <taxon>Macrostomorpha</taxon>
        <taxon>Macrostomida</taxon>
        <taxon>Macrostomidae</taxon>
        <taxon>Macrostomum</taxon>
    </lineage>
</organism>
<dbReference type="GO" id="GO:0003723">
    <property type="term" value="F:RNA binding"/>
    <property type="evidence" value="ECO:0007669"/>
    <property type="project" value="TreeGrafter"/>
</dbReference>
<evidence type="ECO:0000256" key="2">
    <source>
        <dbReference type="ARBA" id="ARBA00012388"/>
    </source>
</evidence>
<dbReference type="InterPro" id="IPR012937">
    <property type="entry name" value="TET5"/>
</dbReference>
<proteinExistence type="inferred from homology"/>
<feature type="region of interest" description="Disordered" evidence="5">
    <location>
        <begin position="135"/>
        <end position="158"/>
    </location>
</feature>
<evidence type="ECO:0000313" key="7">
    <source>
        <dbReference type="WBParaSite" id="maker-uti_cns_0003780-snap-gene-0.13-mRNA-1"/>
    </source>
</evidence>
<dbReference type="STRING" id="282301.A0A1I8GZG7"/>
<evidence type="ECO:0000256" key="3">
    <source>
        <dbReference type="ARBA" id="ARBA00022679"/>
    </source>
</evidence>
<keyword evidence="6" id="KW-1185">Reference proteome</keyword>
<dbReference type="GO" id="GO:1990817">
    <property type="term" value="F:poly(A) RNA polymerase activity"/>
    <property type="evidence" value="ECO:0007669"/>
    <property type="project" value="UniProtKB-EC"/>
</dbReference>
<dbReference type="PANTHER" id="PTHR12974">
    <property type="entry name" value="PRION-LIKE- Q/N-RICH -DOMAIN-BEARING PROTEIN PROTEIN 44"/>
    <property type="match status" value="1"/>
</dbReference>
<dbReference type="EC" id="2.7.7.19" evidence="2"/>
<dbReference type="SMART" id="SM01153">
    <property type="entry name" value="DUF1693"/>
    <property type="match status" value="1"/>
</dbReference>
<keyword evidence="3" id="KW-0808">Transferase</keyword>
<evidence type="ECO:0000256" key="1">
    <source>
        <dbReference type="ARBA" id="ARBA00007631"/>
    </source>
</evidence>